<dbReference type="SMART" id="SM00579">
    <property type="entry name" value="FBD"/>
    <property type="match status" value="1"/>
</dbReference>
<dbReference type="EMBL" id="KI517537">
    <property type="protein sequence ID" value="ESQ37786.1"/>
    <property type="molecule type" value="Genomic_DNA"/>
</dbReference>
<dbReference type="SUPFAM" id="SSF81383">
    <property type="entry name" value="F-box domain"/>
    <property type="match status" value="1"/>
</dbReference>
<keyword evidence="3" id="KW-1185">Reference proteome</keyword>
<dbReference type="OrthoDB" id="1049391at2759"/>
<dbReference type="Pfam" id="PF24758">
    <property type="entry name" value="LRR_At5g56370"/>
    <property type="match status" value="1"/>
</dbReference>
<dbReference type="Gramene" id="ESQ37786">
    <property type="protein sequence ID" value="ESQ37786"/>
    <property type="gene ID" value="EUTSA_v10029506mg"/>
</dbReference>
<sequence length="437" mass="50486">MLDTADNYDARIEEIEDRISALPEELLVMILLSIPIKEAVATMILSKRWRFMWTMLPKLDYKEYDDESKNSVWWFLDKSLQVHKAPVLTNLFMQLGRWCPSDADVGKWVAKAVDRGLVFLKFELRWSAEPTKLPMTLYSCKSLEILTLSHKVLVDVPSSAWLPSLRVLELNRVVYKNEDSLIRLLSSCPILEVIFVTREKDDNVKKFTVKTPYLLDLWYSNDNISDNDVEDTDSCVAIDTPALTCLDINDNSGNYWSIENTPCLEEVYINVDRSFPNVDKFLRSFSTVLFLELILTENMIVCSSTIKFSRLTKCKIFPCDTNWMGSFVSFLHNAPKLKFLIIDYKATHRPPVTSISWSDSSYDPECLSSSLEKFELIDYGGREEEQELVEYLLTTARCLKTATIYLSTLKLEDEDITMEELKAIQRVSITCQLFFKT</sequence>
<evidence type="ECO:0000313" key="3">
    <source>
        <dbReference type="Proteomes" id="UP000030689"/>
    </source>
</evidence>
<dbReference type="PANTHER" id="PTHR31900">
    <property type="entry name" value="F-BOX/RNI SUPERFAMILY PROTEIN-RELATED"/>
    <property type="match status" value="1"/>
</dbReference>
<dbReference type="PANTHER" id="PTHR31900:SF34">
    <property type="entry name" value="EMB|CAB62440.1-RELATED"/>
    <property type="match status" value="1"/>
</dbReference>
<dbReference type="STRING" id="72664.V4MYV4"/>
<dbReference type="InterPro" id="IPR053781">
    <property type="entry name" value="F-box_AtFBL13-like"/>
</dbReference>
<dbReference type="CDD" id="cd22160">
    <property type="entry name" value="F-box_AtFBL13-like"/>
    <property type="match status" value="1"/>
</dbReference>
<protein>
    <recommendedName>
        <fullName evidence="1">FBD domain-containing protein</fullName>
    </recommendedName>
</protein>
<evidence type="ECO:0000313" key="2">
    <source>
        <dbReference type="EMBL" id="ESQ37786.1"/>
    </source>
</evidence>
<dbReference type="InterPro" id="IPR001810">
    <property type="entry name" value="F-box_dom"/>
</dbReference>
<dbReference type="AlphaFoldDB" id="V4MYV4"/>
<dbReference type="Proteomes" id="UP000030689">
    <property type="component" value="Unassembled WGS sequence"/>
</dbReference>
<dbReference type="InterPro" id="IPR006566">
    <property type="entry name" value="FBD"/>
</dbReference>
<dbReference type="Pfam" id="PF08387">
    <property type="entry name" value="FBD"/>
    <property type="match status" value="1"/>
</dbReference>
<dbReference type="InterPro" id="IPR036047">
    <property type="entry name" value="F-box-like_dom_sf"/>
</dbReference>
<proteinExistence type="predicted"/>
<dbReference type="Gene3D" id="3.80.10.10">
    <property type="entry name" value="Ribonuclease Inhibitor"/>
    <property type="match status" value="1"/>
</dbReference>
<dbReference type="SUPFAM" id="SSF52058">
    <property type="entry name" value="L domain-like"/>
    <property type="match status" value="1"/>
</dbReference>
<feature type="domain" description="FBD" evidence="1">
    <location>
        <begin position="365"/>
        <end position="436"/>
    </location>
</feature>
<organism evidence="2 3">
    <name type="scientific">Eutrema salsugineum</name>
    <name type="common">Saltwater cress</name>
    <name type="synonym">Sisymbrium salsugineum</name>
    <dbReference type="NCBI Taxonomy" id="72664"/>
    <lineage>
        <taxon>Eukaryota</taxon>
        <taxon>Viridiplantae</taxon>
        <taxon>Streptophyta</taxon>
        <taxon>Embryophyta</taxon>
        <taxon>Tracheophyta</taxon>
        <taxon>Spermatophyta</taxon>
        <taxon>Magnoliopsida</taxon>
        <taxon>eudicotyledons</taxon>
        <taxon>Gunneridae</taxon>
        <taxon>Pentapetalae</taxon>
        <taxon>rosids</taxon>
        <taxon>malvids</taxon>
        <taxon>Brassicales</taxon>
        <taxon>Brassicaceae</taxon>
        <taxon>Eutremeae</taxon>
        <taxon>Eutrema</taxon>
    </lineage>
</organism>
<dbReference type="KEGG" id="eus:EUTSA_v10029506mg"/>
<dbReference type="InterPro" id="IPR050232">
    <property type="entry name" value="FBL13/AtMIF1-like"/>
</dbReference>
<dbReference type="Pfam" id="PF00646">
    <property type="entry name" value="F-box"/>
    <property type="match status" value="1"/>
</dbReference>
<name>V4MYV4_EUTSA</name>
<dbReference type="InterPro" id="IPR032675">
    <property type="entry name" value="LRR_dom_sf"/>
</dbReference>
<reference evidence="2 3" key="1">
    <citation type="journal article" date="2013" name="Front. Plant Sci.">
        <title>The Reference Genome of the Halophytic Plant Eutrema salsugineum.</title>
        <authorList>
            <person name="Yang R."/>
            <person name="Jarvis D.E."/>
            <person name="Chen H."/>
            <person name="Beilstein M.A."/>
            <person name="Grimwood J."/>
            <person name="Jenkins J."/>
            <person name="Shu S."/>
            <person name="Prochnik S."/>
            <person name="Xin M."/>
            <person name="Ma C."/>
            <person name="Schmutz J."/>
            <person name="Wing R.A."/>
            <person name="Mitchell-Olds T."/>
            <person name="Schumaker K.S."/>
            <person name="Wang X."/>
        </authorList>
    </citation>
    <scope>NUCLEOTIDE SEQUENCE [LARGE SCALE GENOMIC DNA]</scope>
</reference>
<dbReference type="InterPro" id="IPR055411">
    <property type="entry name" value="LRR_FXL15/At3g58940/PEG3-like"/>
</dbReference>
<dbReference type="OMA" id="CIDINIY"/>
<gene>
    <name evidence="2" type="ORF">EUTSA_v10029506mg</name>
</gene>
<evidence type="ECO:0000259" key="1">
    <source>
        <dbReference type="SMART" id="SM00579"/>
    </source>
</evidence>
<accession>V4MYV4</accession>